<keyword evidence="3" id="KW-0274">FAD</keyword>
<dbReference type="EMBL" id="SOAU01000001">
    <property type="protein sequence ID" value="TDT16384.1"/>
    <property type="molecule type" value="Genomic_DNA"/>
</dbReference>
<accession>A0A4R7I018</accession>
<evidence type="ECO:0000259" key="5">
    <source>
        <dbReference type="PROSITE" id="PS51387"/>
    </source>
</evidence>
<dbReference type="InterPro" id="IPR016164">
    <property type="entry name" value="FAD-linked_Oxase-like_C"/>
</dbReference>
<comment type="caution">
    <text evidence="6">The sequence shown here is derived from an EMBL/GenBank/DDBJ whole genome shotgun (WGS) entry which is preliminary data.</text>
</comment>
<dbReference type="PANTHER" id="PTHR11748">
    <property type="entry name" value="D-LACTATE DEHYDROGENASE"/>
    <property type="match status" value="1"/>
</dbReference>
<dbReference type="InterPro" id="IPR006094">
    <property type="entry name" value="Oxid_FAD_bind_N"/>
</dbReference>
<evidence type="ECO:0000313" key="7">
    <source>
        <dbReference type="Proteomes" id="UP000294558"/>
    </source>
</evidence>
<dbReference type="PROSITE" id="PS51387">
    <property type="entry name" value="FAD_PCMH"/>
    <property type="match status" value="1"/>
</dbReference>
<dbReference type="AlphaFoldDB" id="A0A4R7I018"/>
<evidence type="ECO:0000256" key="1">
    <source>
        <dbReference type="ARBA" id="ARBA00001974"/>
    </source>
</evidence>
<protein>
    <submittedName>
        <fullName evidence="6">Glycolate oxidase FAD binding subunit</fullName>
    </submittedName>
</protein>
<keyword evidence="2" id="KW-0285">Flavoprotein</keyword>
<dbReference type="Pfam" id="PF01565">
    <property type="entry name" value="FAD_binding_4"/>
    <property type="match status" value="1"/>
</dbReference>
<evidence type="ECO:0000256" key="3">
    <source>
        <dbReference type="ARBA" id="ARBA00022827"/>
    </source>
</evidence>
<name>A0A4R7I018_9ACTN</name>
<keyword evidence="4" id="KW-0560">Oxidoreductase</keyword>
<evidence type="ECO:0000256" key="4">
    <source>
        <dbReference type="ARBA" id="ARBA00023002"/>
    </source>
</evidence>
<dbReference type="Proteomes" id="UP000294558">
    <property type="component" value="Unassembled WGS sequence"/>
</dbReference>
<feature type="domain" description="FAD-binding PCMH-type" evidence="5">
    <location>
        <begin position="1"/>
        <end position="155"/>
    </location>
</feature>
<comment type="cofactor">
    <cofactor evidence="1">
        <name>FAD</name>
        <dbReference type="ChEBI" id="CHEBI:57692"/>
    </cofactor>
</comment>
<dbReference type="InterPro" id="IPR016166">
    <property type="entry name" value="FAD-bd_PCMH"/>
</dbReference>
<sequence>MDLSEFAEEIGSEGPVTIAGLGTRGGPVDDVRPVMAPGGVDWFKPDEMTVCCGAGTPLDELEDTLAVHRQTVAIPPFGTVGGALAVGRSGVRRLGYGPVRDVVLQLRYVDSAGQVVKAGGPTVKNVSGFDLCRLLVGSHGTLGFIGEVILRTRPMGRFEQWFTTTTEPEVLLRELYRPTSILWDGERSWVLLEGHPDDVRAQAASVDLVAGDLPPALPSGGRWSISPSDIRSLVGTGRFVAEVGVGIVHHEHPAPDRPVDPGVAELHRRIKARFDPTGRLNPGVDVLARA</sequence>
<dbReference type="InterPro" id="IPR036318">
    <property type="entry name" value="FAD-bd_PCMH-like_sf"/>
</dbReference>
<dbReference type="Pfam" id="PF02913">
    <property type="entry name" value="FAD-oxidase_C"/>
    <property type="match status" value="1"/>
</dbReference>
<dbReference type="Gene3D" id="3.30.465.10">
    <property type="match status" value="1"/>
</dbReference>
<gene>
    <name evidence="6" type="ORF">BDK89_1973</name>
</gene>
<dbReference type="GO" id="GO:0071949">
    <property type="term" value="F:FAD binding"/>
    <property type="evidence" value="ECO:0007669"/>
    <property type="project" value="InterPro"/>
</dbReference>
<dbReference type="OrthoDB" id="9811557at2"/>
<dbReference type="PANTHER" id="PTHR11748:SF103">
    <property type="entry name" value="GLYCOLATE OXIDASE SUBUNIT GLCE"/>
    <property type="match status" value="1"/>
</dbReference>
<dbReference type="GO" id="GO:0016491">
    <property type="term" value="F:oxidoreductase activity"/>
    <property type="evidence" value="ECO:0007669"/>
    <property type="project" value="UniProtKB-KW"/>
</dbReference>
<reference evidence="6 7" key="1">
    <citation type="submission" date="2019-03" db="EMBL/GenBank/DDBJ databases">
        <title>Sequencing the genomes of 1000 actinobacteria strains.</title>
        <authorList>
            <person name="Klenk H.-P."/>
        </authorList>
    </citation>
    <scope>NUCLEOTIDE SEQUENCE [LARGE SCALE GENOMIC DNA]</scope>
    <source>
        <strain evidence="6 7">DSM 18936</strain>
    </source>
</reference>
<evidence type="ECO:0000313" key="6">
    <source>
        <dbReference type="EMBL" id="TDT16384.1"/>
    </source>
</evidence>
<dbReference type="SUPFAM" id="SSF55103">
    <property type="entry name" value="FAD-linked oxidases, C-terminal domain"/>
    <property type="match status" value="1"/>
</dbReference>
<keyword evidence="7" id="KW-1185">Reference proteome</keyword>
<organism evidence="6 7">
    <name type="scientific">Ilumatobacter fluminis</name>
    <dbReference type="NCBI Taxonomy" id="467091"/>
    <lineage>
        <taxon>Bacteria</taxon>
        <taxon>Bacillati</taxon>
        <taxon>Actinomycetota</taxon>
        <taxon>Acidimicrobiia</taxon>
        <taxon>Acidimicrobiales</taxon>
        <taxon>Ilumatobacteraceae</taxon>
        <taxon>Ilumatobacter</taxon>
    </lineage>
</organism>
<dbReference type="SUPFAM" id="SSF56176">
    <property type="entry name" value="FAD-binding/transporter-associated domain-like"/>
    <property type="match status" value="1"/>
</dbReference>
<dbReference type="InterPro" id="IPR016169">
    <property type="entry name" value="FAD-bd_PCMH_sub2"/>
</dbReference>
<evidence type="ECO:0000256" key="2">
    <source>
        <dbReference type="ARBA" id="ARBA00022630"/>
    </source>
</evidence>
<proteinExistence type="predicted"/>
<dbReference type="InterPro" id="IPR004113">
    <property type="entry name" value="FAD-bd_oxidored_4_C"/>
</dbReference>
<dbReference type="RefSeq" id="WP_133868771.1">
    <property type="nucleotide sequence ID" value="NZ_JAVJPS010000003.1"/>
</dbReference>